<dbReference type="AlphaFoldDB" id="A0A1T5FR49"/>
<keyword evidence="2 5" id="KW-0812">Transmembrane</keyword>
<evidence type="ECO:0000256" key="5">
    <source>
        <dbReference type="SAM" id="Phobius"/>
    </source>
</evidence>
<feature type="transmembrane region" description="Helical" evidence="5">
    <location>
        <begin position="212"/>
        <end position="230"/>
    </location>
</feature>
<dbReference type="PANTHER" id="PTHR23514">
    <property type="entry name" value="BYPASS OF STOP CODON PROTEIN 6"/>
    <property type="match status" value="1"/>
</dbReference>
<evidence type="ECO:0000313" key="8">
    <source>
        <dbReference type="Proteomes" id="UP000191112"/>
    </source>
</evidence>
<evidence type="ECO:0000256" key="2">
    <source>
        <dbReference type="ARBA" id="ARBA00022692"/>
    </source>
</evidence>
<dbReference type="OrthoDB" id="9809599at2"/>
<dbReference type="PROSITE" id="PS50850">
    <property type="entry name" value="MFS"/>
    <property type="match status" value="1"/>
</dbReference>
<evidence type="ECO:0000259" key="6">
    <source>
        <dbReference type="PROSITE" id="PS50850"/>
    </source>
</evidence>
<dbReference type="Proteomes" id="UP000191112">
    <property type="component" value="Unassembled WGS sequence"/>
</dbReference>
<dbReference type="InterPro" id="IPR020846">
    <property type="entry name" value="MFS_dom"/>
</dbReference>
<feature type="transmembrane region" description="Helical" evidence="5">
    <location>
        <begin position="51"/>
        <end position="71"/>
    </location>
</feature>
<evidence type="ECO:0000313" key="7">
    <source>
        <dbReference type="EMBL" id="SKB98597.1"/>
    </source>
</evidence>
<dbReference type="Gene3D" id="1.20.1250.20">
    <property type="entry name" value="MFS general substrate transporter like domains"/>
    <property type="match status" value="2"/>
</dbReference>
<keyword evidence="8" id="KW-1185">Reference proteome</keyword>
<feature type="transmembrane region" description="Helical" evidence="5">
    <location>
        <begin position="337"/>
        <end position="359"/>
    </location>
</feature>
<evidence type="ECO:0000256" key="4">
    <source>
        <dbReference type="ARBA" id="ARBA00023136"/>
    </source>
</evidence>
<reference evidence="7 8" key="1">
    <citation type="submission" date="2017-02" db="EMBL/GenBank/DDBJ databases">
        <authorList>
            <person name="Peterson S.W."/>
        </authorList>
    </citation>
    <scope>NUCLEOTIDE SEQUENCE [LARGE SCALE GENOMIC DNA]</scope>
    <source>
        <strain evidence="7 8">DSM 22323</strain>
    </source>
</reference>
<keyword evidence="3 5" id="KW-1133">Transmembrane helix</keyword>
<name>A0A1T5FR49_9FLAO</name>
<protein>
    <submittedName>
        <fullName evidence="7">Predicted arabinose efflux permease, MFS family</fullName>
    </submittedName>
</protein>
<feature type="transmembrane region" description="Helical" evidence="5">
    <location>
        <begin position="365"/>
        <end position="388"/>
    </location>
</feature>
<proteinExistence type="predicted"/>
<dbReference type="SUPFAM" id="SSF103473">
    <property type="entry name" value="MFS general substrate transporter"/>
    <property type="match status" value="1"/>
</dbReference>
<feature type="transmembrane region" description="Helical" evidence="5">
    <location>
        <begin position="171"/>
        <end position="192"/>
    </location>
</feature>
<dbReference type="CDD" id="cd17393">
    <property type="entry name" value="MFS_MosC_like"/>
    <property type="match status" value="1"/>
</dbReference>
<dbReference type="EMBL" id="FUYZ01000007">
    <property type="protein sequence ID" value="SKB98597.1"/>
    <property type="molecule type" value="Genomic_DNA"/>
</dbReference>
<dbReference type="STRING" id="619805.SAMN05660477_02237"/>
<evidence type="ECO:0000256" key="3">
    <source>
        <dbReference type="ARBA" id="ARBA00022989"/>
    </source>
</evidence>
<dbReference type="RefSeq" id="WP_079667449.1">
    <property type="nucleotide sequence ID" value="NZ_FUYZ01000007.1"/>
</dbReference>
<feature type="transmembrane region" description="Helical" evidence="5">
    <location>
        <begin position="305"/>
        <end position="325"/>
    </location>
</feature>
<feature type="transmembrane region" description="Helical" evidence="5">
    <location>
        <begin position="143"/>
        <end position="165"/>
    </location>
</feature>
<dbReference type="InterPro" id="IPR051788">
    <property type="entry name" value="MFS_Transporter"/>
</dbReference>
<dbReference type="InterPro" id="IPR011701">
    <property type="entry name" value="MFS"/>
</dbReference>
<dbReference type="PANTHER" id="PTHR23514:SF13">
    <property type="entry name" value="INNER MEMBRANE PROTEIN YBJJ"/>
    <property type="match status" value="1"/>
</dbReference>
<feature type="domain" description="Major facilitator superfamily (MFS) profile" evidence="6">
    <location>
        <begin position="212"/>
        <end position="391"/>
    </location>
</feature>
<comment type="subcellular location">
    <subcellularLocation>
        <location evidence="1">Membrane</location>
        <topology evidence="1">Multi-pass membrane protein</topology>
    </subcellularLocation>
</comment>
<dbReference type="GO" id="GO:0022857">
    <property type="term" value="F:transmembrane transporter activity"/>
    <property type="evidence" value="ECO:0007669"/>
    <property type="project" value="InterPro"/>
</dbReference>
<accession>A0A1T5FR49</accession>
<dbReference type="Pfam" id="PF07690">
    <property type="entry name" value="MFS_1"/>
    <property type="match status" value="1"/>
</dbReference>
<feature type="transmembrane region" description="Helical" evidence="5">
    <location>
        <begin position="83"/>
        <end position="101"/>
    </location>
</feature>
<feature type="transmembrane region" description="Helical" evidence="5">
    <location>
        <begin position="107"/>
        <end position="131"/>
    </location>
</feature>
<feature type="transmembrane region" description="Helical" evidence="5">
    <location>
        <begin position="21"/>
        <end position="39"/>
    </location>
</feature>
<dbReference type="GO" id="GO:0016020">
    <property type="term" value="C:membrane"/>
    <property type="evidence" value="ECO:0007669"/>
    <property type="project" value="UniProtKB-SubCell"/>
</dbReference>
<sequence length="391" mass="42593">MSEVSKMSSQPIKLSEYRRAVFGYFFCQGICFASWASRIPTIKENLHLSEGQLGTMLLMLPMGQLFTMALSGKINTKYGSAKVITIVSILYALILVSISFATNVYMLAASLLLFGVAGNMASVAVNTQAVAVEKMYGKSIMTVFHGGWSLAGFFGALIGLLTINLHINTTYHFLIIFGLIIINTIWNVKYLVPKIEHASSAGKKVKFRPDSILIQLGIVGFFSMATEGAMFDWTGVYFKDVIKSPASLVILGYTSFMIMMATGRFLGGFLITKLGNRKVLMISGLLMFIGMMMSVLFPFVVTSTIGFMLVGLGVACCVPTVYSLAGTHPSIPPSMAIALVSSISFLGFLMGPPLIGYIAELSSLRWSFTLFSMFGLAMVVMMFVSSYFKKS</sequence>
<evidence type="ECO:0000256" key="1">
    <source>
        <dbReference type="ARBA" id="ARBA00004141"/>
    </source>
</evidence>
<dbReference type="InterPro" id="IPR036259">
    <property type="entry name" value="MFS_trans_sf"/>
</dbReference>
<feature type="transmembrane region" description="Helical" evidence="5">
    <location>
        <begin position="250"/>
        <end position="272"/>
    </location>
</feature>
<organism evidence="7 8">
    <name type="scientific">Soonwooa buanensis</name>
    <dbReference type="NCBI Taxonomy" id="619805"/>
    <lineage>
        <taxon>Bacteria</taxon>
        <taxon>Pseudomonadati</taxon>
        <taxon>Bacteroidota</taxon>
        <taxon>Flavobacteriia</taxon>
        <taxon>Flavobacteriales</taxon>
        <taxon>Weeksellaceae</taxon>
        <taxon>Chryseobacterium group</taxon>
        <taxon>Soonwooa</taxon>
    </lineage>
</organism>
<feature type="transmembrane region" description="Helical" evidence="5">
    <location>
        <begin position="279"/>
        <end position="299"/>
    </location>
</feature>
<gene>
    <name evidence="7" type="ORF">SAMN05660477_02237</name>
</gene>
<keyword evidence="4 5" id="KW-0472">Membrane</keyword>